<keyword evidence="3" id="KW-1185">Reference proteome</keyword>
<dbReference type="SUPFAM" id="SSF52047">
    <property type="entry name" value="RNI-like"/>
    <property type="match status" value="1"/>
</dbReference>
<organism evidence="2 3">
    <name type="scientific">Ephemerocybe angulata</name>
    <dbReference type="NCBI Taxonomy" id="980116"/>
    <lineage>
        <taxon>Eukaryota</taxon>
        <taxon>Fungi</taxon>
        <taxon>Dikarya</taxon>
        <taxon>Basidiomycota</taxon>
        <taxon>Agaricomycotina</taxon>
        <taxon>Agaricomycetes</taxon>
        <taxon>Agaricomycetidae</taxon>
        <taxon>Agaricales</taxon>
        <taxon>Agaricineae</taxon>
        <taxon>Psathyrellaceae</taxon>
        <taxon>Ephemerocybe</taxon>
    </lineage>
</organism>
<name>A0A8H5B3W5_9AGAR</name>
<sequence>MPQGQPEGVKASALEETREKLWQSIICKEIELREAKTKYNATSFLNRLPVEILSKVFLELASAITNDFIDILDPKGRAVSWIYVTHVCSHWREVALDCAALWSDILYLNPSLAEAMLSRSKKAPLSFKLSWYSNPKWESKDVIHKILSHSERLVSVEIGSCANAAILAHFSRAAPILEKLSLCGVYPAVDLTSTFLQAGAPSLKHLALSQFQFESWAVLPLGPRLTYLQIVGSAVQRPSAPQFIASIHAMPHLQTLILEKLLPEGEYPTDPVYNAIYPPPFPALGKLSLTDTVEDVTNFFSAVNLPETAKLFLEFSDPHLFDEESLPGFLTNLGESWKGLKSGVQKLVMREDFTIDVLTFEFYGGDCGEADTHRPGLTMEVGEWSPANVLQVDDFIVAFTAGMNLAPLQTLRISFFESTFFTPDMWVRAFSRFEQLQTMEFENSDSWEFLEALESDPAFKDERSPQAQEAAALAPHFPALTTIKFKVFDFECRIGSSAWDFGFIFLDVLSRRVSCPPITFDVSQCTNFSSAHYQQLKMTGLDITWDCHEDMTAGDDANSDSIDYDEDDSEEEH</sequence>
<evidence type="ECO:0000313" key="3">
    <source>
        <dbReference type="Proteomes" id="UP000541558"/>
    </source>
</evidence>
<dbReference type="EMBL" id="JAACJK010000220">
    <property type="protein sequence ID" value="KAF5315826.1"/>
    <property type="molecule type" value="Genomic_DNA"/>
</dbReference>
<dbReference type="OrthoDB" id="3172239at2759"/>
<feature type="region of interest" description="Disordered" evidence="1">
    <location>
        <begin position="554"/>
        <end position="573"/>
    </location>
</feature>
<gene>
    <name evidence="2" type="ORF">D9611_004987</name>
</gene>
<evidence type="ECO:0000313" key="2">
    <source>
        <dbReference type="EMBL" id="KAF5315826.1"/>
    </source>
</evidence>
<evidence type="ECO:0000256" key="1">
    <source>
        <dbReference type="SAM" id="MobiDB-lite"/>
    </source>
</evidence>
<protein>
    <recommendedName>
        <fullName evidence="4">F-box domain-containing protein</fullName>
    </recommendedName>
</protein>
<accession>A0A8H5B3W5</accession>
<dbReference type="Proteomes" id="UP000541558">
    <property type="component" value="Unassembled WGS sequence"/>
</dbReference>
<comment type="caution">
    <text evidence="2">The sequence shown here is derived from an EMBL/GenBank/DDBJ whole genome shotgun (WGS) entry which is preliminary data.</text>
</comment>
<dbReference type="AlphaFoldDB" id="A0A8H5B3W5"/>
<evidence type="ECO:0008006" key="4">
    <source>
        <dbReference type="Google" id="ProtNLM"/>
    </source>
</evidence>
<proteinExistence type="predicted"/>
<feature type="compositionally biased region" description="Acidic residues" evidence="1">
    <location>
        <begin position="562"/>
        <end position="573"/>
    </location>
</feature>
<dbReference type="Gene3D" id="3.80.10.10">
    <property type="entry name" value="Ribonuclease Inhibitor"/>
    <property type="match status" value="1"/>
</dbReference>
<reference evidence="2 3" key="1">
    <citation type="journal article" date="2020" name="ISME J.">
        <title>Uncovering the hidden diversity of litter-decomposition mechanisms in mushroom-forming fungi.</title>
        <authorList>
            <person name="Floudas D."/>
            <person name="Bentzer J."/>
            <person name="Ahren D."/>
            <person name="Johansson T."/>
            <person name="Persson P."/>
            <person name="Tunlid A."/>
        </authorList>
    </citation>
    <scope>NUCLEOTIDE SEQUENCE [LARGE SCALE GENOMIC DNA]</scope>
    <source>
        <strain evidence="2 3">CBS 175.51</strain>
    </source>
</reference>
<dbReference type="InterPro" id="IPR032675">
    <property type="entry name" value="LRR_dom_sf"/>
</dbReference>